<dbReference type="PANTHER" id="PTHR31623">
    <property type="entry name" value="F21J9.9"/>
    <property type="match status" value="1"/>
</dbReference>
<dbReference type="InterPro" id="IPR023213">
    <property type="entry name" value="CAT-like_dom_sf"/>
</dbReference>
<dbReference type="Gene3D" id="3.30.559.10">
    <property type="entry name" value="Chloramphenicol acetyltransferase-like domain"/>
    <property type="match status" value="1"/>
</dbReference>
<reference evidence="5" key="1">
    <citation type="submission" date="2024-07" db="EMBL/GenBank/DDBJ databases">
        <title>Two chromosome-level genome assemblies of Korean endemic species Abeliophyllum distichum and Forsythia ovata (Oleaceae).</title>
        <authorList>
            <person name="Jang H."/>
        </authorList>
    </citation>
    <scope>NUCLEOTIDE SEQUENCE [LARGE SCALE GENOMIC DNA]</scope>
</reference>
<evidence type="ECO:0000313" key="5">
    <source>
        <dbReference type="Proteomes" id="UP001604277"/>
    </source>
</evidence>
<dbReference type="Pfam" id="PF02458">
    <property type="entry name" value="Transferase"/>
    <property type="match status" value="1"/>
</dbReference>
<keyword evidence="5" id="KW-1185">Reference proteome</keyword>
<name>A0ABD1UXW8_9LAMI</name>
<evidence type="ECO:0000256" key="3">
    <source>
        <dbReference type="ARBA" id="ARBA00023315"/>
    </source>
</evidence>
<organism evidence="4 5">
    <name type="scientific">Forsythia ovata</name>
    <dbReference type="NCBI Taxonomy" id="205694"/>
    <lineage>
        <taxon>Eukaryota</taxon>
        <taxon>Viridiplantae</taxon>
        <taxon>Streptophyta</taxon>
        <taxon>Embryophyta</taxon>
        <taxon>Tracheophyta</taxon>
        <taxon>Spermatophyta</taxon>
        <taxon>Magnoliopsida</taxon>
        <taxon>eudicotyledons</taxon>
        <taxon>Gunneridae</taxon>
        <taxon>Pentapetalae</taxon>
        <taxon>asterids</taxon>
        <taxon>lamiids</taxon>
        <taxon>Lamiales</taxon>
        <taxon>Oleaceae</taxon>
        <taxon>Forsythieae</taxon>
        <taxon>Forsythia</taxon>
    </lineage>
</organism>
<comment type="caution">
    <text evidence="4">The sequence shown here is derived from an EMBL/GenBank/DDBJ whole genome shotgun (WGS) entry which is preliminary data.</text>
</comment>
<dbReference type="EMBL" id="JBFOLJ010000006">
    <property type="protein sequence ID" value="KAL2529905.1"/>
    <property type="molecule type" value="Genomic_DNA"/>
</dbReference>
<evidence type="ECO:0000256" key="2">
    <source>
        <dbReference type="ARBA" id="ARBA00022679"/>
    </source>
</evidence>
<dbReference type="Proteomes" id="UP001604277">
    <property type="component" value="Unassembled WGS sequence"/>
</dbReference>
<dbReference type="GO" id="GO:0016746">
    <property type="term" value="F:acyltransferase activity"/>
    <property type="evidence" value="ECO:0007669"/>
    <property type="project" value="UniProtKB-KW"/>
</dbReference>
<accession>A0ABD1UXW8</accession>
<keyword evidence="2" id="KW-0808">Transferase</keyword>
<gene>
    <name evidence="4" type="ORF">Fot_22506</name>
</gene>
<keyword evidence="3" id="KW-0012">Acyltransferase</keyword>
<evidence type="ECO:0000313" key="4">
    <source>
        <dbReference type="EMBL" id="KAL2529905.1"/>
    </source>
</evidence>
<comment type="similarity">
    <text evidence="1">Belongs to the plant acyltransferase family.</text>
</comment>
<dbReference type="PANTHER" id="PTHR31623:SF124">
    <property type="entry name" value="VINORINE SYNTHASE-RELATED"/>
    <property type="match status" value="1"/>
</dbReference>
<protein>
    <submittedName>
        <fullName evidence="4">Uncharacterized protein</fullName>
    </submittedName>
</protein>
<dbReference type="AlphaFoldDB" id="A0ABD1UXW8"/>
<sequence length="181" mass="20924">MKVQVMSRKLIKPWMPIHINLRNFKISNLDELNATMNVVAIIYYPSGFTNKIRLNHLKESLAEILPHFYPLAGRYIKENHFIDSSDQGAEYVEAQAISSLRDKVMKAQETLKRQPSRVQLMSALIVKAIVGVDRKKHGKSRALLISHVDTKGSDGIEAWIHLDEKDMYYFEQDEEIKHFTT</sequence>
<proteinExistence type="inferred from homology"/>
<evidence type="ECO:0000256" key="1">
    <source>
        <dbReference type="ARBA" id="ARBA00009861"/>
    </source>
</evidence>